<dbReference type="InterPro" id="IPR045270">
    <property type="entry name" value="STKc_AGC"/>
</dbReference>
<evidence type="ECO:0000256" key="1">
    <source>
        <dbReference type="ARBA" id="ARBA00022527"/>
    </source>
</evidence>
<dbReference type="GO" id="GO:0005524">
    <property type="term" value="F:ATP binding"/>
    <property type="evidence" value="ECO:0007669"/>
    <property type="project" value="UniProtKB-UniRule"/>
</dbReference>
<evidence type="ECO:0000256" key="8">
    <source>
        <dbReference type="SAM" id="MobiDB-lite"/>
    </source>
</evidence>
<keyword evidence="5" id="KW-0418">Kinase</keyword>
<dbReference type="FunFam" id="3.30.200.20:FF:000103">
    <property type="entry name" value="Protein kinase C"/>
    <property type="match status" value="1"/>
</dbReference>
<feature type="binding site" evidence="7">
    <location>
        <position position="161"/>
    </location>
    <ligand>
        <name>ATP</name>
        <dbReference type="ChEBI" id="CHEBI:30616"/>
    </ligand>
</feature>
<keyword evidence="6 7" id="KW-0067">ATP-binding</keyword>
<evidence type="ECO:0000256" key="3">
    <source>
        <dbReference type="ARBA" id="ARBA00022679"/>
    </source>
</evidence>
<feature type="compositionally biased region" description="Low complexity" evidence="8">
    <location>
        <begin position="90"/>
        <end position="101"/>
    </location>
</feature>
<dbReference type="InterPro" id="IPR011009">
    <property type="entry name" value="Kinase-like_dom_sf"/>
</dbReference>
<evidence type="ECO:0000259" key="10">
    <source>
        <dbReference type="PROSITE" id="PS51285"/>
    </source>
</evidence>
<dbReference type="Pfam" id="PF00069">
    <property type="entry name" value="Pkinase"/>
    <property type="match status" value="1"/>
</dbReference>
<dbReference type="GO" id="GO:0004674">
    <property type="term" value="F:protein serine/threonine kinase activity"/>
    <property type="evidence" value="ECO:0007669"/>
    <property type="project" value="UniProtKB-KW"/>
</dbReference>
<evidence type="ECO:0000259" key="9">
    <source>
        <dbReference type="PROSITE" id="PS50011"/>
    </source>
</evidence>
<evidence type="ECO:0000256" key="5">
    <source>
        <dbReference type="ARBA" id="ARBA00022777"/>
    </source>
</evidence>
<dbReference type="PROSITE" id="PS51285">
    <property type="entry name" value="AGC_KINASE_CTER"/>
    <property type="match status" value="1"/>
</dbReference>
<evidence type="ECO:0000256" key="6">
    <source>
        <dbReference type="ARBA" id="ARBA00022840"/>
    </source>
</evidence>
<feature type="domain" description="AGC-kinase C-terminal" evidence="10">
    <location>
        <begin position="393"/>
        <end position="469"/>
    </location>
</feature>
<keyword evidence="1" id="KW-0723">Serine/threonine-protein kinase</keyword>
<dbReference type="CDD" id="cd05123">
    <property type="entry name" value="STKc_AGC"/>
    <property type="match status" value="1"/>
</dbReference>
<dbReference type="InterPro" id="IPR000719">
    <property type="entry name" value="Prot_kinase_dom"/>
</dbReference>
<dbReference type="AlphaFoldDB" id="A0A7S2D676"/>
<evidence type="ECO:0000313" key="11">
    <source>
        <dbReference type="EMBL" id="CAD9445054.1"/>
    </source>
</evidence>
<dbReference type="InterPro" id="IPR017441">
    <property type="entry name" value="Protein_kinase_ATP_BS"/>
</dbReference>
<protein>
    <recommendedName>
        <fullName evidence="12">Protein kinase domain-containing protein</fullName>
    </recommendedName>
</protein>
<feature type="region of interest" description="Disordered" evidence="8">
    <location>
        <begin position="62"/>
        <end position="121"/>
    </location>
</feature>
<dbReference type="Pfam" id="PF00433">
    <property type="entry name" value="Pkinase_C"/>
    <property type="match status" value="1"/>
</dbReference>
<dbReference type="PROSITE" id="PS50011">
    <property type="entry name" value="PROTEIN_KINASE_DOM"/>
    <property type="match status" value="1"/>
</dbReference>
<sequence length="501" mass="56019">MVDHDQASKKNTSIFKTARPVLENREKEEKGECEVRMDGEAQAVEMQDLNAVQRFFANLFGGNKDKSRPSQGQPQDAQRVCGASGKLPDAEAVPVPEAKVASLGDPNSKLPPRPGTPESHAEDFDAACLADFDLMKVLGKGSFGKVFLVTKYDNKAILAMKVLKKSKLKRPKQIERTKTERRVLEVARGNKFTMSLHYAFQTPEKLYVVLDYCQGGELFFHLSRFRKFPEPVACYYTAELVCALGFLHEHGIIYRDMKPENVLLDAQGHVQLGDFGLAKDNIWHPSYGARSICGTPEYMAPEVLDKVGHGSAVDWWGLGMLLYEMLTGLPPWYTKDRQKLFQRLRFAPLHIPVNMSSKCASVVRSLLIRDPNERLGSQHINDIKDHPFFIDSPGFSWEMLERLELPPPINPMEGLNCDVDGSDTSNFDPQFTKMSIDSDDEQANVNVDQTYEHFAGFGFSRSVCESHDDDTSSNGTLTTCGSGTDMYSLNEELSRSGLSKG</sequence>
<dbReference type="PANTHER" id="PTHR24351">
    <property type="entry name" value="RIBOSOMAL PROTEIN S6 KINASE"/>
    <property type="match status" value="1"/>
</dbReference>
<dbReference type="SMART" id="SM00133">
    <property type="entry name" value="S_TK_X"/>
    <property type="match status" value="1"/>
</dbReference>
<reference evidence="11" key="1">
    <citation type="submission" date="2021-01" db="EMBL/GenBank/DDBJ databases">
        <authorList>
            <person name="Corre E."/>
            <person name="Pelletier E."/>
            <person name="Niang G."/>
            <person name="Scheremetjew M."/>
            <person name="Finn R."/>
            <person name="Kale V."/>
            <person name="Holt S."/>
            <person name="Cochrane G."/>
            <person name="Meng A."/>
            <person name="Brown T."/>
            <person name="Cohen L."/>
        </authorList>
    </citation>
    <scope>NUCLEOTIDE SEQUENCE</scope>
    <source>
        <strain evidence="11">CCMP1381</strain>
    </source>
</reference>
<evidence type="ECO:0000256" key="4">
    <source>
        <dbReference type="ARBA" id="ARBA00022741"/>
    </source>
</evidence>
<gene>
    <name evidence="11" type="ORF">DSPE1174_LOCUS19489</name>
</gene>
<dbReference type="PROSITE" id="PS00108">
    <property type="entry name" value="PROTEIN_KINASE_ST"/>
    <property type="match status" value="1"/>
</dbReference>
<keyword evidence="4 7" id="KW-0547">Nucleotide-binding</keyword>
<keyword evidence="3" id="KW-0808">Transferase</keyword>
<evidence type="ECO:0000256" key="2">
    <source>
        <dbReference type="ARBA" id="ARBA00022553"/>
    </source>
</evidence>
<proteinExistence type="predicted"/>
<keyword evidence="2" id="KW-0597">Phosphoprotein</keyword>
<evidence type="ECO:0000256" key="7">
    <source>
        <dbReference type="PROSITE-ProRule" id="PRU10141"/>
    </source>
</evidence>
<organism evidence="11">
    <name type="scientific">Octactis speculum</name>
    <dbReference type="NCBI Taxonomy" id="3111310"/>
    <lineage>
        <taxon>Eukaryota</taxon>
        <taxon>Sar</taxon>
        <taxon>Stramenopiles</taxon>
        <taxon>Ochrophyta</taxon>
        <taxon>Dictyochophyceae</taxon>
        <taxon>Dictyochales</taxon>
        <taxon>Dictyochaceae</taxon>
        <taxon>Octactis</taxon>
    </lineage>
</organism>
<accession>A0A7S2D676</accession>
<dbReference type="InterPro" id="IPR000961">
    <property type="entry name" value="AGC-kinase_C"/>
</dbReference>
<dbReference type="InterPro" id="IPR017892">
    <property type="entry name" value="Pkinase_C"/>
</dbReference>
<dbReference type="FunFam" id="1.10.510.10:FF:000048">
    <property type="entry name" value="Protein kinase C"/>
    <property type="match status" value="1"/>
</dbReference>
<feature type="domain" description="Protein kinase" evidence="9">
    <location>
        <begin position="132"/>
        <end position="389"/>
    </location>
</feature>
<dbReference type="Gene3D" id="1.10.510.10">
    <property type="entry name" value="Transferase(Phosphotransferase) domain 1"/>
    <property type="match status" value="1"/>
</dbReference>
<dbReference type="PROSITE" id="PS00107">
    <property type="entry name" value="PROTEIN_KINASE_ATP"/>
    <property type="match status" value="1"/>
</dbReference>
<dbReference type="SMART" id="SM00220">
    <property type="entry name" value="S_TKc"/>
    <property type="match status" value="1"/>
</dbReference>
<dbReference type="SUPFAM" id="SSF56112">
    <property type="entry name" value="Protein kinase-like (PK-like)"/>
    <property type="match status" value="1"/>
</dbReference>
<dbReference type="EMBL" id="HBGS01037549">
    <property type="protein sequence ID" value="CAD9445054.1"/>
    <property type="molecule type" value="Transcribed_RNA"/>
</dbReference>
<dbReference type="Gene3D" id="3.30.200.20">
    <property type="entry name" value="Phosphorylase Kinase, domain 1"/>
    <property type="match status" value="1"/>
</dbReference>
<evidence type="ECO:0008006" key="12">
    <source>
        <dbReference type="Google" id="ProtNLM"/>
    </source>
</evidence>
<name>A0A7S2D676_9STRA</name>
<dbReference type="InterPro" id="IPR008271">
    <property type="entry name" value="Ser/Thr_kinase_AS"/>
</dbReference>